<sequence length="433" mass="50297">MSLIIFVLGVLNLAFSYLFLKKTSWILLLIQAYWFFWMFLSSFSLTGLFIPSNYTYSLYIMLLSSVTAGAGVAKFWDIKMQNKTRLMPRSLFGLLTKDKEKYYFYFILIFILPIVLFFLSKSIYINLKSDAMHPSAFRAYAYGVYGESILFGKNKYLYYYSLVVTPIIFASLFLGAAFYLRLKKMRILILGVILTIMETLMFLGRFGFYYVLIVLILVLVIKVFRNRKSFLNSISLIHIFIVTCILLGVFFISAIRNSNWQFDFREFLNIYIIDYHTESFSIFDSELKDEKSLLHERTYGRASLGTLESSFSVALAFFRIPLHIQVQSDLIGEYLNKNRIIGYSKDGRPKEYNAFGSILFTLYKDGGIPFIIGMGILFGFCVAKFSKSFISLNPYYVSLLASLFFVGIFGIFKPVMAEQITQTIFILWFIWFI</sequence>
<protein>
    <submittedName>
        <fullName evidence="2">Oligosaccharide repeat unit polymerase</fullName>
    </submittedName>
</protein>
<feature type="transmembrane region" description="Helical" evidence="1">
    <location>
        <begin position="102"/>
        <end position="119"/>
    </location>
</feature>
<feature type="transmembrane region" description="Helical" evidence="1">
    <location>
        <begin position="26"/>
        <end position="49"/>
    </location>
</feature>
<feature type="transmembrane region" description="Helical" evidence="1">
    <location>
        <begin position="395"/>
        <end position="412"/>
    </location>
</feature>
<dbReference type="EMBL" id="AHON02000027">
    <property type="protein sequence ID" value="EKO34811.1"/>
    <property type="molecule type" value="Genomic_DNA"/>
</dbReference>
<evidence type="ECO:0000313" key="3">
    <source>
        <dbReference type="Proteomes" id="UP000006329"/>
    </source>
</evidence>
<feature type="transmembrane region" description="Helical" evidence="1">
    <location>
        <begin position="208"/>
        <end position="224"/>
    </location>
</feature>
<evidence type="ECO:0000313" key="2">
    <source>
        <dbReference type="EMBL" id="EKO34811.1"/>
    </source>
</evidence>
<proteinExistence type="predicted"/>
<feature type="transmembrane region" description="Helical" evidence="1">
    <location>
        <begin position="157"/>
        <end position="180"/>
    </location>
</feature>
<accession>A0A0E2BIQ4</accession>
<dbReference type="Proteomes" id="UP000006329">
    <property type="component" value="Unassembled WGS sequence"/>
</dbReference>
<dbReference type="AlphaFoldDB" id="A0A0E2BIQ4"/>
<organism evidence="2 3">
    <name type="scientific">Leptospira santarosai str. MOR084</name>
    <dbReference type="NCBI Taxonomy" id="1049984"/>
    <lineage>
        <taxon>Bacteria</taxon>
        <taxon>Pseudomonadati</taxon>
        <taxon>Spirochaetota</taxon>
        <taxon>Spirochaetia</taxon>
        <taxon>Leptospirales</taxon>
        <taxon>Leptospiraceae</taxon>
        <taxon>Leptospira</taxon>
    </lineage>
</organism>
<keyword evidence="3" id="KW-1185">Reference proteome</keyword>
<gene>
    <name evidence="2" type="ORF">LEP1GSC179_1533</name>
</gene>
<reference evidence="2" key="1">
    <citation type="submission" date="2012-10" db="EMBL/GenBank/DDBJ databases">
        <authorList>
            <person name="Harkins D.M."/>
            <person name="Durkin A.S."/>
            <person name="Brinkac L.M."/>
            <person name="Haft D.H."/>
            <person name="Selengut J.D."/>
            <person name="Sanka R."/>
            <person name="DePew J."/>
            <person name="Purushe J."/>
            <person name="Matthias M.A."/>
            <person name="Vinetz J.M."/>
            <person name="Sutton G.G."/>
            <person name="Nierman W.C."/>
            <person name="Fouts D.E."/>
        </authorList>
    </citation>
    <scope>NUCLEOTIDE SEQUENCE [LARGE SCALE GENOMIC DNA]</scope>
    <source>
        <strain evidence="2">MOR084</strain>
    </source>
</reference>
<dbReference type="NCBIfam" id="TIGR04370">
    <property type="entry name" value="glyco_rpt_poly"/>
    <property type="match status" value="1"/>
</dbReference>
<comment type="caution">
    <text evidence="2">The sequence shown here is derived from an EMBL/GenBank/DDBJ whole genome shotgun (WGS) entry which is preliminary data.</text>
</comment>
<evidence type="ECO:0000256" key="1">
    <source>
        <dbReference type="SAM" id="Phobius"/>
    </source>
</evidence>
<dbReference type="RefSeq" id="WP_004476533.1">
    <property type="nucleotide sequence ID" value="NZ_AHON02000027.1"/>
</dbReference>
<keyword evidence="1" id="KW-0812">Transmembrane</keyword>
<feature type="transmembrane region" description="Helical" evidence="1">
    <location>
        <begin position="56"/>
        <end position="76"/>
    </location>
</feature>
<name>A0A0E2BIQ4_9LEPT</name>
<keyword evidence="1" id="KW-0472">Membrane</keyword>
<keyword evidence="1" id="KW-1133">Transmembrane helix</keyword>
<feature type="transmembrane region" description="Helical" evidence="1">
    <location>
        <begin position="236"/>
        <end position="255"/>
    </location>
</feature>
<feature type="transmembrane region" description="Helical" evidence="1">
    <location>
        <begin position="187"/>
        <end position="202"/>
    </location>
</feature>
<feature type="transmembrane region" description="Helical" evidence="1">
    <location>
        <begin position="366"/>
        <end position="383"/>
    </location>
</feature>